<sequence length="622" mass="68646">MQTIDDALQFIPGVTIDRNRGLTTTGTHTAVTMRGTGSANRTLILKDGIPINDAYTGGVSEWNSMATGSIARIEVVRGPGSAIHGSNSMGGTINLVTASPTEKPTLGVDLRYGSMNTLQAGVKAGKAFKSGFGIMVSGEYKKTDGYRYMADSLWRDYFKTPSMELFNVNTKLVYQIDPASKLEAVVDHHLQMPLSGTSTIYDDKTTITNSLLRYIAGKGAVNIEATGYINTQLRVSDANQWNNVDKAYSKDNYDSRTPVDIYGFIGKVSRSFGSHLITTGADLRYTSASTRRFNYGSGYQNFSGGQNFLSFFINDDLKIGSKVNVNVGVRYDNWQNLNGRLFDSTSGEEIHLEYDKASASVWSPKVGVVYQASQKLRFRTQFAQGFRAPAIYDLYISGPLGSSFFRLGNPDLKPERMVYSVELGSDLYLGNIELTLTGYLSQYRDFAERVEVDASKLPSYLDPGGLPVRQFTNIGQVNLGGIESSLRYLLTKHFTLIGSYFYNHSRIAKYETNPDYVGNEMNGNPRHTVSGGLVFDLPAKLYAAIWVRSTSKSFGNLENSANRVMAPVTTADLKVSYQLKRFTLNANALNLLDKLYFGSYTSPTSYQYAPRRSVNLGISFSL</sequence>
<dbReference type="Gene3D" id="2.170.130.10">
    <property type="entry name" value="TonB-dependent receptor, plug domain"/>
    <property type="match status" value="1"/>
</dbReference>
<dbReference type="Pfam" id="PF07715">
    <property type="entry name" value="Plug"/>
    <property type="match status" value="1"/>
</dbReference>
<comment type="caution">
    <text evidence="14">The sequence shown here is derived from an EMBL/GenBank/DDBJ whole genome shotgun (WGS) entry which is preliminary data.</text>
</comment>
<accession>A0ABP8LXA4</accession>
<dbReference type="PROSITE" id="PS52016">
    <property type="entry name" value="TONB_DEPENDENT_REC_3"/>
    <property type="match status" value="1"/>
</dbReference>
<organism evidence="14 15">
    <name type="scientific">Ravibacter arvi</name>
    <dbReference type="NCBI Taxonomy" id="2051041"/>
    <lineage>
        <taxon>Bacteria</taxon>
        <taxon>Pseudomonadati</taxon>
        <taxon>Bacteroidota</taxon>
        <taxon>Cytophagia</taxon>
        <taxon>Cytophagales</taxon>
        <taxon>Spirosomataceae</taxon>
        <taxon>Ravibacter</taxon>
    </lineage>
</organism>
<evidence type="ECO:0000256" key="5">
    <source>
        <dbReference type="ARBA" id="ARBA00022729"/>
    </source>
</evidence>
<comment type="subcellular location">
    <subcellularLocation>
        <location evidence="1 10">Cell outer membrane</location>
        <topology evidence="1 10">Multi-pass membrane protein</topology>
    </subcellularLocation>
</comment>
<dbReference type="Pfam" id="PF00593">
    <property type="entry name" value="TonB_dep_Rec_b-barrel"/>
    <property type="match status" value="1"/>
</dbReference>
<protein>
    <submittedName>
        <fullName evidence="14">Ligand-gated channel protein</fullName>
    </submittedName>
</protein>
<evidence type="ECO:0000256" key="3">
    <source>
        <dbReference type="ARBA" id="ARBA00022452"/>
    </source>
</evidence>
<evidence type="ECO:0000256" key="2">
    <source>
        <dbReference type="ARBA" id="ARBA00022448"/>
    </source>
</evidence>
<keyword evidence="15" id="KW-1185">Reference proteome</keyword>
<evidence type="ECO:0000256" key="1">
    <source>
        <dbReference type="ARBA" id="ARBA00004571"/>
    </source>
</evidence>
<gene>
    <name evidence="14" type="ORF">GCM10023091_21480</name>
</gene>
<evidence type="ECO:0000256" key="7">
    <source>
        <dbReference type="ARBA" id="ARBA00023136"/>
    </source>
</evidence>
<dbReference type="EMBL" id="BAABEY010000021">
    <property type="protein sequence ID" value="GAA4439406.1"/>
    <property type="molecule type" value="Genomic_DNA"/>
</dbReference>
<keyword evidence="3 10" id="KW-1134">Transmembrane beta strand</keyword>
<evidence type="ECO:0000259" key="12">
    <source>
        <dbReference type="Pfam" id="PF00593"/>
    </source>
</evidence>
<comment type="similarity">
    <text evidence="10 11">Belongs to the TonB-dependent receptor family.</text>
</comment>
<dbReference type="InterPro" id="IPR039426">
    <property type="entry name" value="TonB-dep_rcpt-like"/>
</dbReference>
<keyword evidence="8" id="KW-0675">Receptor</keyword>
<evidence type="ECO:0000256" key="9">
    <source>
        <dbReference type="ARBA" id="ARBA00023237"/>
    </source>
</evidence>
<dbReference type="InterPro" id="IPR000531">
    <property type="entry name" value="Beta-barrel_TonB"/>
</dbReference>
<dbReference type="Proteomes" id="UP001501508">
    <property type="component" value="Unassembled WGS sequence"/>
</dbReference>
<feature type="domain" description="TonB-dependent receptor plug" evidence="13">
    <location>
        <begin position="2"/>
        <end position="92"/>
    </location>
</feature>
<keyword evidence="5" id="KW-0732">Signal</keyword>
<evidence type="ECO:0000256" key="11">
    <source>
        <dbReference type="RuleBase" id="RU003357"/>
    </source>
</evidence>
<evidence type="ECO:0000256" key="8">
    <source>
        <dbReference type="ARBA" id="ARBA00023170"/>
    </source>
</evidence>
<evidence type="ECO:0000259" key="13">
    <source>
        <dbReference type="Pfam" id="PF07715"/>
    </source>
</evidence>
<keyword evidence="4 10" id="KW-0812">Transmembrane</keyword>
<dbReference type="PANTHER" id="PTHR30069">
    <property type="entry name" value="TONB-DEPENDENT OUTER MEMBRANE RECEPTOR"/>
    <property type="match status" value="1"/>
</dbReference>
<proteinExistence type="inferred from homology"/>
<keyword evidence="6 11" id="KW-0798">TonB box</keyword>
<evidence type="ECO:0000256" key="10">
    <source>
        <dbReference type="PROSITE-ProRule" id="PRU01360"/>
    </source>
</evidence>
<dbReference type="InterPro" id="IPR037066">
    <property type="entry name" value="Plug_dom_sf"/>
</dbReference>
<evidence type="ECO:0000313" key="14">
    <source>
        <dbReference type="EMBL" id="GAA4439406.1"/>
    </source>
</evidence>
<evidence type="ECO:0000256" key="4">
    <source>
        <dbReference type="ARBA" id="ARBA00022692"/>
    </source>
</evidence>
<dbReference type="CDD" id="cd01347">
    <property type="entry name" value="ligand_gated_channel"/>
    <property type="match status" value="1"/>
</dbReference>
<evidence type="ECO:0000313" key="15">
    <source>
        <dbReference type="Proteomes" id="UP001501508"/>
    </source>
</evidence>
<reference evidence="15" key="1">
    <citation type="journal article" date="2019" name="Int. J. Syst. Evol. Microbiol.">
        <title>The Global Catalogue of Microorganisms (GCM) 10K type strain sequencing project: providing services to taxonomists for standard genome sequencing and annotation.</title>
        <authorList>
            <consortium name="The Broad Institute Genomics Platform"/>
            <consortium name="The Broad Institute Genome Sequencing Center for Infectious Disease"/>
            <person name="Wu L."/>
            <person name="Ma J."/>
        </authorList>
    </citation>
    <scope>NUCLEOTIDE SEQUENCE [LARGE SCALE GENOMIC DNA]</scope>
    <source>
        <strain evidence="15">JCM 31920</strain>
    </source>
</reference>
<dbReference type="InterPro" id="IPR036942">
    <property type="entry name" value="Beta-barrel_TonB_sf"/>
</dbReference>
<dbReference type="SUPFAM" id="SSF56935">
    <property type="entry name" value="Porins"/>
    <property type="match status" value="1"/>
</dbReference>
<keyword evidence="2 10" id="KW-0813">Transport</keyword>
<dbReference type="Gene3D" id="2.40.170.20">
    <property type="entry name" value="TonB-dependent receptor, beta-barrel domain"/>
    <property type="match status" value="1"/>
</dbReference>
<dbReference type="InterPro" id="IPR012910">
    <property type="entry name" value="Plug_dom"/>
</dbReference>
<dbReference type="PANTHER" id="PTHR30069:SF29">
    <property type="entry name" value="HEMOGLOBIN AND HEMOGLOBIN-HAPTOGLOBIN-BINDING PROTEIN 1-RELATED"/>
    <property type="match status" value="1"/>
</dbReference>
<keyword evidence="9 10" id="KW-0998">Cell outer membrane</keyword>
<keyword evidence="7 10" id="KW-0472">Membrane</keyword>
<evidence type="ECO:0000256" key="6">
    <source>
        <dbReference type="ARBA" id="ARBA00023077"/>
    </source>
</evidence>
<feature type="domain" description="TonB-dependent receptor-like beta-barrel" evidence="12">
    <location>
        <begin position="225"/>
        <end position="591"/>
    </location>
</feature>
<name>A0ABP8LXA4_9BACT</name>